<feature type="region of interest" description="Disordered" evidence="1">
    <location>
        <begin position="1"/>
        <end position="25"/>
    </location>
</feature>
<evidence type="ECO:0000313" key="2">
    <source>
        <dbReference type="EMBL" id="AJE85805.1"/>
    </source>
</evidence>
<proteinExistence type="predicted"/>
<gene>
    <name evidence="2" type="ORF">SLNWT_5429</name>
</gene>
<dbReference type="KEGG" id="sals:SLNWT_5429"/>
<protein>
    <submittedName>
        <fullName evidence="2">Uncharacterized protein</fullName>
    </submittedName>
</protein>
<name>A0A0B5F2K8_STRA4</name>
<reference evidence="2 3" key="1">
    <citation type="submission" date="2015-01" db="EMBL/GenBank/DDBJ databases">
        <title>Enhanced salinomycin production by adjusting the supply of polyketide extender units in Streptomyce albus DSM 41398.</title>
        <authorList>
            <person name="Lu C."/>
        </authorList>
    </citation>
    <scope>NUCLEOTIDE SEQUENCE [LARGE SCALE GENOMIC DNA]</scope>
    <source>
        <strain evidence="3">ATCC 21838 / DSM 41398 / FERM P-419 / JCM 4703 / NBRC 107858</strain>
    </source>
</reference>
<organism evidence="2 3">
    <name type="scientific">Streptomyces albus (strain ATCC 21838 / DSM 41398 / FERM P-419 / JCM 4703 / NBRC 107858)</name>
    <dbReference type="NCBI Taxonomy" id="1081613"/>
    <lineage>
        <taxon>Bacteria</taxon>
        <taxon>Bacillati</taxon>
        <taxon>Actinomycetota</taxon>
        <taxon>Actinomycetes</taxon>
        <taxon>Kitasatosporales</taxon>
        <taxon>Streptomycetaceae</taxon>
        <taxon>Streptomyces</taxon>
    </lineage>
</organism>
<evidence type="ECO:0000313" key="3">
    <source>
        <dbReference type="Proteomes" id="UP000031523"/>
    </source>
</evidence>
<dbReference type="Proteomes" id="UP000031523">
    <property type="component" value="Chromosome"/>
</dbReference>
<keyword evidence="3" id="KW-1185">Reference proteome</keyword>
<accession>A0A0B5F2K8</accession>
<evidence type="ECO:0000256" key="1">
    <source>
        <dbReference type="SAM" id="MobiDB-lite"/>
    </source>
</evidence>
<dbReference type="EMBL" id="CP010519">
    <property type="protein sequence ID" value="AJE85805.1"/>
    <property type="molecule type" value="Genomic_DNA"/>
</dbReference>
<sequence>MRLPGSCPKRSTGVGPTQHDHQGEPRTMNFLTDVLAGLIHLVGWLV</sequence>
<dbReference type="AlphaFoldDB" id="A0A0B5F2K8"/>